<dbReference type="InterPro" id="IPR046341">
    <property type="entry name" value="SET_dom_sf"/>
</dbReference>
<dbReference type="GO" id="GO:0006596">
    <property type="term" value="P:polyamine biosynthetic process"/>
    <property type="evidence" value="ECO:0007669"/>
    <property type="project" value="UniProtKB-KW"/>
</dbReference>
<evidence type="ECO:0000256" key="3">
    <source>
        <dbReference type="SAM" id="SignalP"/>
    </source>
</evidence>
<feature type="region of interest" description="Disordered" evidence="2">
    <location>
        <begin position="904"/>
        <end position="939"/>
    </location>
</feature>
<reference evidence="5" key="1">
    <citation type="submission" date="2021-01" db="EMBL/GenBank/DDBJ databases">
        <authorList>
            <person name="Corre E."/>
            <person name="Pelletier E."/>
            <person name="Niang G."/>
            <person name="Scheremetjew M."/>
            <person name="Finn R."/>
            <person name="Kale V."/>
            <person name="Holt S."/>
            <person name="Cochrane G."/>
            <person name="Meng A."/>
            <person name="Brown T."/>
            <person name="Cohen L."/>
        </authorList>
    </citation>
    <scope>NUCLEOTIDE SEQUENCE</scope>
    <source>
        <strain evidence="5">Isolate 1302-5</strain>
    </source>
</reference>
<dbReference type="EMBL" id="HBKQ01016676">
    <property type="protein sequence ID" value="CAE2229008.1"/>
    <property type="molecule type" value="Transcribed_RNA"/>
</dbReference>
<dbReference type="CDD" id="cd10527">
    <property type="entry name" value="SET_LSMT"/>
    <property type="match status" value="1"/>
</dbReference>
<evidence type="ECO:0000259" key="4">
    <source>
        <dbReference type="PROSITE" id="PS50280"/>
    </source>
</evidence>
<feature type="compositionally biased region" description="Basic and acidic residues" evidence="2">
    <location>
        <begin position="1212"/>
        <end position="1226"/>
    </location>
</feature>
<dbReference type="SUPFAM" id="SSF53335">
    <property type="entry name" value="S-adenosyl-L-methionine-dependent methyltransferases"/>
    <property type="match status" value="2"/>
</dbReference>
<gene>
    <name evidence="5" type="ORF">OAUR00152_LOCUS11218</name>
</gene>
<evidence type="ECO:0000313" key="5">
    <source>
        <dbReference type="EMBL" id="CAE2229008.1"/>
    </source>
</evidence>
<feature type="region of interest" description="Disordered" evidence="2">
    <location>
        <begin position="1362"/>
        <end position="1385"/>
    </location>
</feature>
<dbReference type="InterPro" id="IPR029063">
    <property type="entry name" value="SAM-dependent_MTases_sf"/>
</dbReference>
<dbReference type="PROSITE" id="PS50280">
    <property type="entry name" value="SET"/>
    <property type="match status" value="1"/>
</dbReference>
<feature type="domain" description="SET" evidence="4">
    <location>
        <begin position="73"/>
        <end position="276"/>
    </location>
</feature>
<feature type="region of interest" description="Disordered" evidence="2">
    <location>
        <begin position="1211"/>
        <end position="1242"/>
    </location>
</feature>
<name>A0A7S4IGV0_9STRA</name>
<organism evidence="5">
    <name type="scientific">Odontella aurita</name>
    <dbReference type="NCBI Taxonomy" id="265563"/>
    <lineage>
        <taxon>Eukaryota</taxon>
        <taxon>Sar</taxon>
        <taxon>Stramenopiles</taxon>
        <taxon>Ochrophyta</taxon>
        <taxon>Bacillariophyta</taxon>
        <taxon>Mediophyceae</taxon>
        <taxon>Biddulphiophycidae</taxon>
        <taxon>Eupodiscales</taxon>
        <taxon>Odontellaceae</taxon>
        <taxon>Odontella</taxon>
    </lineage>
</organism>
<dbReference type="SUPFAM" id="SSF82199">
    <property type="entry name" value="SET domain"/>
    <property type="match status" value="1"/>
</dbReference>
<dbReference type="PANTHER" id="PTHR43317:SF1">
    <property type="entry name" value="THERMOSPERMINE SYNTHASE ACAULIS5"/>
    <property type="match status" value="1"/>
</dbReference>
<dbReference type="Gene3D" id="3.40.50.150">
    <property type="entry name" value="Vaccinia Virus protein VP39"/>
    <property type="match status" value="1"/>
</dbReference>
<dbReference type="InterPro" id="IPR001214">
    <property type="entry name" value="SET_dom"/>
</dbReference>
<accession>A0A7S4IGV0</accession>
<feature type="compositionally biased region" description="Low complexity" evidence="2">
    <location>
        <begin position="1362"/>
        <end position="1372"/>
    </location>
</feature>
<feature type="compositionally biased region" description="Low complexity" evidence="2">
    <location>
        <begin position="930"/>
        <end position="939"/>
    </location>
</feature>
<dbReference type="Gene3D" id="3.90.1410.10">
    <property type="entry name" value="set domain protein methyltransferase, domain 1"/>
    <property type="match status" value="1"/>
</dbReference>
<proteinExistence type="predicted"/>
<feature type="signal peptide" evidence="3">
    <location>
        <begin position="1"/>
        <end position="29"/>
    </location>
</feature>
<feature type="region of interest" description="Disordered" evidence="2">
    <location>
        <begin position="1667"/>
        <end position="1688"/>
    </location>
</feature>
<keyword evidence="3" id="KW-0732">Signal</keyword>
<evidence type="ECO:0000256" key="1">
    <source>
        <dbReference type="ARBA" id="ARBA00023115"/>
    </source>
</evidence>
<dbReference type="Pfam" id="PF01564">
    <property type="entry name" value="Spermine_synth"/>
    <property type="match status" value="1"/>
</dbReference>
<dbReference type="GO" id="GO:0010487">
    <property type="term" value="F:thermospermine synthase activity"/>
    <property type="evidence" value="ECO:0007669"/>
    <property type="project" value="TreeGrafter"/>
</dbReference>
<keyword evidence="1" id="KW-0620">Polyamine biosynthesis</keyword>
<dbReference type="Pfam" id="PF00856">
    <property type="entry name" value="SET"/>
    <property type="match status" value="1"/>
</dbReference>
<sequence length="1688" mass="187214">MTTKASSLARLLRTAAPLLLLLLVVVASAKEDAEEEAGTTTTTTISPPLMTEHDPSISHMIEYFTSRGIYYHPSQTVRREDPSDPSSRLGVYASADIPKDTLLVSIPWNCTINAGIKIDNPTHLSCATVRNLMEEMKMGERNESKFGPYVQYLSEQRRGQLPSAWSAAGKDLLSRVLDEGGEENSLPPGGATDLLEDDWRRGCGGSDDPFEENAAMLVTQRAEDDLILPLYDFYNHRNGEYLSLVNKKIEHSNYTDFEVYAGRDITKGEQIYGSYNQCSNCGGRVNVYGTPDIFRDYGFIESYPQRWIFRGPVKFGFDLLEKVEGSGEISFRWTEEGRPLLPERRREGAAFFRGHVLRLERLRMEEEEKRRVEEEERLGKGGESGAGVGVPEYEWNMIWSFVDATVLAMTHAIENALKDDEDETGADDACDAVGEDGTCSASAASGRDYDPLETSLSDNEYYYDSPYDSTLACGGDGHLYFDGKTVHEDLDTMHQIVEYFSLPDGDVCFDLDDVLQICTSYRPHYHEPMLDYAARYVHDVRRVLFVGGGDSMLLAEAMKYHDTVELVVGLELEQDMPRKTFKYMHTQPLFHDRRVEWWFGDAVKSLRLLPRDYFGSFDLVLVDLSETVASFSVSSHLDMMEALALLLKPTGVMVKNEWRYLEKMSGIFKYAARINLPNVPWICNQAMTFGSNEADFLNFVPRDHGVQRRLLGLDDAIDERFGMFHDYKKSDVTLHKSCAFAGDDDSSESDLEKEKSEGITLVVNAENTTVPLEPFDPVMDGVAATLKDMGLTVLSVMTSSPSAVENDDDNSDDDDASVGSIIFLREGYVSARAWPSKKYCAFDVFLWAKFEHHVPVKRALLDAVGTDETSYSDYRIVTSGMMGTPSWSDDRDLIGPRYALKKACVGEEESETDERRREVGDEGEGGDGGATSSSSGASTVENVLREGLDLFRNRDDGIVVVCGAEGATCESLEVLSAIVVADDDDDANEEEKVTALWTCPGIAEEAEIAGGIKPRTAECEGRTLAALERRGRATGALVVDPGAPPSMIRILHGVLRVKENRKKILAENVALAALTGPPGGRNKEARRNDGHNFLDRVRRMIGFSPLFRAEIVVKNRGQGGGAEEDTMELGILSSGDVDFYPRLYNVTRRLESNSEGLLSVEVRKVLGGWRRYQKDYDPKKFHLEDYDTAPAREQYKNQNPFGRQSVVQLEVQRGDESDGGGEKEEGGEGAEGDTTTPPPTAISISDVQTSLSFALSKSNSPVHELRTVSDVGDGFVVSALSPGGSFTVVYDGHANLNVNLFSRDERESAVDRLLGMFLLKLSPGKVTLAQRDDQPRGTGRAINFESDCNWEGEDESRLLSGGELLSSSSSSEAPRMSPGGGKQQQRQYLFTCPVEGMGTGKKSKPDPWENERLTDAIMMEGRGQTYSQRKDAAAEYKSKTYGDHLQPGDSLFSLSCGEGYELLLTLEILHERKDLSNITAYGSDFEKDNVEAANQLLDDQVSSMKTAGEEEEEEWFKKGQFCQGDSVDFVAADTFDVAFTIIEPLADPLRRHGSYVPYEDRARMSKELCGSDDDAADAILVEAEQMAQEDFHSRWVRELIRIVKPGKVVIIEEVDTPLCDESSIKGGVSTKWWKSAVAKYQWDVDIESIEISTTVRGDNKYNVLMRKNLPEPEGNDDADDGSVASAGE</sequence>
<evidence type="ECO:0000256" key="2">
    <source>
        <dbReference type="SAM" id="MobiDB-lite"/>
    </source>
</evidence>
<protein>
    <recommendedName>
        <fullName evidence="4">SET domain-containing protein</fullName>
    </recommendedName>
</protein>
<feature type="chain" id="PRO_5030974283" description="SET domain-containing protein" evidence="3">
    <location>
        <begin position="30"/>
        <end position="1688"/>
    </location>
</feature>
<dbReference type="PANTHER" id="PTHR43317">
    <property type="entry name" value="THERMOSPERMINE SYNTHASE ACAULIS5"/>
    <property type="match status" value="1"/>
</dbReference>